<reference evidence="1 2" key="1">
    <citation type="submission" date="2015-09" db="EMBL/GenBank/DDBJ databases">
        <authorList>
            <consortium name="Pathogen Informatics"/>
        </authorList>
    </citation>
    <scope>NUCLEOTIDE SEQUENCE [LARGE SCALE GENOMIC DNA]</scope>
    <source>
        <strain evidence="1 2">2789STDY5834939</strain>
    </source>
</reference>
<sequence>MPEIITTKDGKNHTLVGSTSLISIIRDYCGDETAKACCRRAAAVMDELEYILDINGISAAKAEEIRSAVQNSINIY</sequence>
<dbReference type="EMBL" id="CZBE01000036">
    <property type="protein sequence ID" value="CUQ21081.1"/>
    <property type="molecule type" value="Genomic_DNA"/>
</dbReference>
<proteinExistence type="predicted"/>
<evidence type="ECO:0000313" key="2">
    <source>
        <dbReference type="Proteomes" id="UP000095765"/>
    </source>
</evidence>
<accession>A0A174UJY5</accession>
<name>A0A174UJY5_9FIRM</name>
<dbReference type="Proteomes" id="UP000095765">
    <property type="component" value="Unassembled WGS sequence"/>
</dbReference>
<evidence type="ECO:0000313" key="1">
    <source>
        <dbReference type="EMBL" id="CUQ21081.1"/>
    </source>
</evidence>
<protein>
    <submittedName>
        <fullName evidence="1">Uncharacterized protein</fullName>
    </submittedName>
</protein>
<gene>
    <name evidence="1" type="ORF">ERS852551_03559</name>
</gene>
<organism evidence="1 2">
    <name type="scientific">Anaerotruncus colihominis</name>
    <dbReference type="NCBI Taxonomy" id="169435"/>
    <lineage>
        <taxon>Bacteria</taxon>
        <taxon>Bacillati</taxon>
        <taxon>Bacillota</taxon>
        <taxon>Clostridia</taxon>
        <taxon>Eubacteriales</taxon>
        <taxon>Oscillospiraceae</taxon>
        <taxon>Anaerotruncus</taxon>
    </lineage>
</organism>
<dbReference type="AlphaFoldDB" id="A0A174UJY5"/>